<feature type="compositionally biased region" description="Basic and acidic residues" evidence="2">
    <location>
        <begin position="1274"/>
        <end position="1305"/>
    </location>
</feature>
<evidence type="ECO:0000259" key="3">
    <source>
        <dbReference type="PROSITE" id="PS51823"/>
    </source>
</evidence>
<dbReference type="GO" id="GO:0031146">
    <property type="term" value="P:SCF-dependent proteasomal ubiquitin-dependent protein catabolic process"/>
    <property type="evidence" value="ECO:0007669"/>
    <property type="project" value="TreeGrafter"/>
</dbReference>
<dbReference type="PANTHER" id="PTHR13318">
    <property type="entry name" value="PARTNER OF PAIRED, ISOFORM B-RELATED"/>
    <property type="match status" value="1"/>
</dbReference>
<feature type="compositionally biased region" description="Basic residues" evidence="2">
    <location>
        <begin position="2203"/>
        <end position="2213"/>
    </location>
</feature>
<comment type="caution">
    <text evidence="4">The sequence shown here is derived from an EMBL/GenBank/DDBJ whole genome shotgun (WGS) entry which is preliminary data.</text>
</comment>
<feature type="coiled-coil region" evidence="1">
    <location>
        <begin position="386"/>
        <end position="454"/>
    </location>
</feature>
<dbReference type="Pfam" id="PF12807">
    <property type="entry name" value="eIF3_p135"/>
    <property type="match status" value="1"/>
</dbReference>
<dbReference type="PROSITE" id="PS50096">
    <property type="entry name" value="IQ"/>
    <property type="match status" value="1"/>
</dbReference>
<protein>
    <submittedName>
        <fullName evidence="4">F-box/LRR-repeat protein 2</fullName>
    </submittedName>
</protein>
<feature type="region of interest" description="Disordered" evidence="2">
    <location>
        <begin position="117"/>
        <end position="212"/>
    </location>
</feature>
<dbReference type="OrthoDB" id="550575at2759"/>
<feature type="compositionally biased region" description="Acidic residues" evidence="2">
    <location>
        <begin position="177"/>
        <end position="195"/>
    </location>
</feature>
<dbReference type="GO" id="GO:0019005">
    <property type="term" value="C:SCF ubiquitin ligase complex"/>
    <property type="evidence" value="ECO:0007669"/>
    <property type="project" value="TreeGrafter"/>
</dbReference>
<feature type="compositionally biased region" description="Basic and acidic residues" evidence="2">
    <location>
        <begin position="1191"/>
        <end position="1226"/>
    </location>
</feature>
<feature type="compositionally biased region" description="Acidic residues" evidence="2">
    <location>
        <begin position="1227"/>
        <end position="1248"/>
    </location>
</feature>
<reference evidence="4 5" key="1">
    <citation type="submission" date="2017-12" db="EMBL/GenBank/DDBJ databases">
        <title>Sequencing, de novo assembly and annotation of complete genome of a new Thraustochytrid species, strain FCC1311.</title>
        <authorList>
            <person name="Sedici K."/>
            <person name="Godart F."/>
            <person name="Aiese Cigliano R."/>
            <person name="Sanseverino W."/>
            <person name="Barakat M."/>
            <person name="Ortet P."/>
            <person name="Marechal E."/>
            <person name="Cagnac O."/>
            <person name="Amato A."/>
        </authorList>
    </citation>
    <scope>NUCLEOTIDE SEQUENCE [LARGE SCALE GENOMIC DNA]</scope>
</reference>
<dbReference type="EMBL" id="BEYU01000087">
    <property type="protein sequence ID" value="GBG31006.1"/>
    <property type="molecule type" value="Genomic_DNA"/>
</dbReference>
<feature type="compositionally biased region" description="Basic and acidic residues" evidence="2">
    <location>
        <begin position="575"/>
        <end position="585"/>
    </location>
</feature>
<feature type="compositionally biased region" description="Acidic residues" evidence="2">
    <location>
        <begin position="560"/>
        <end position="574"/>
    </location>
</feature>
<feature type="region of interest" description="Disordered" evidence="2">
    <location>
        <begin position="2416"/>
        <end position="2437"/>
    </location>
</feature>
<dbReference type="SMART" id="SM00367">
    <property type="entry name" value="LRR_CC"/>
    <property type="match status" value="14"/>
</dbReference>
<keyword evidence="5" id="KW-1185">Reference proteome</keyword>
<evidence type="ECO:0000256" key="1">
    <source>
        <dbReference type="SAM" id="Coils"/>
    </source>
</evidence>
<feature type="compositionally biased region" description="Basic and acidic residues" evidence="2">
    <location>
        <begin position="1343"/>
        <end position="1353"/>
    </location>
</feature>
<feature type="domain" description="Clu" evidence="3">
    <location>
        <begin position="1445"/>
        <end position="1714"/>
    </location>
</feature>
<dbReference type="Gene3D" id="3.80.10.10">
    <property type="entry name" value="Ribonuclease Inhibitor"/>
    <property type="match status" value="3"/>
</dbReference>
<feature type="compositionally biased region" description="Basic and acidic residues" evidence="2">
    <location>
        <begin position="2193"/>
        <end position="2202"/>
    </location>
</feature>
<feature type="region of interest" description="Disordered" evidence="2">
    <location>
        <begin position="1402"/>
        <end position="1422"/>
    </location>
</feature>
<feature type="region of interest" description="Disordered" evidence="2">
    <location>
        <begin position="2193"/>
        <end position="2286"/>
    </location>
</feature>
<feature type="compositionally biased region" description="Polar residues" evidence="2">
    <location>
        <begin position="139"/>
        <end position="150"/>
    </location>
</feature>
<sequence>MGSAYSVDDVLAPRVERKIVESFHRNRIEETIGKWSLEDVDKVLEKLTKQQPDKELRKRKLTRWNYMFNTLETVEYERALRQTKHDRVHFHPACHQYAMSQDPTLQDALDGKPIESGAEAVSAQGSSPPVDKSELDETAVQQPAQAANSTASKDPKSGDSASGGKDGSLENNKDDDGIVSEDDEDAALSGDEDQNGDGKDTKADTDSRAALQEMQKKLRANITSPIFFGYTLQSAKDLDEELAVTFEENWKSIQVEDHEEEELANEEEAIRERFERRKAKALRERAMTKKKTEKEREDMIQASKRDVLAGKKTMNAKEFEHFSRDAEEQEANRKQLWAEEDEALRIAQHLEDHKEKQELADLLAANAAKLAKYFREKDTPKGEKLAAQAAARLDQANKNMAECKQERNLRNLELQEALRAAGKKADQNPHRGLIMVAETELKKADEALEAATKVSEERTDELARARELETREGKFISLYHVLVNADINAGIDAYTVEVMRLVLALAMFSGVILEKKLRYVFELFAKRQDTIDEAELFRLIELATRILEDMGGCLKRPIYEESDDDNDDDGDGNVDGDHAGNRTDDSTAAAVGKAGDGEDAESKSMQFSSCMSHLICISEDLSKVFNVPWAYANLSEWQRTRMSYIKKYELGMLSLRDLNKRIARLWVTYRPLLALEQKQTMHERALAMGRNDPLKPDYAKFMTRRKHKLQSNVVPLEHGGLGNILYYQSRVTYNAAMMVQAAWRSKLGRRRAEREVKRRAFFAAWRVALEESRAKVEREFAKREAQAANTVGRMKWDATVRMRQGKLRALGQAFSREEVVALLTEEEVKVAQTSVDEEFEKMKLERGIKNDDEIAREAADRERQRLEQEEKLKSVVDRRIINVRMKSEWQLVREGRRRDSKIRREARKAFIERRNLRKKGWDPDDPKTYVLEELPETVDPERGLPDLDKLNYLEDMNEDDEQARADRDNHSSGDEDAPEKEVDLDAVDLGGNNTRASDDDGDEDEDEDLLEDPDKKAEAAEEEKIKAKMQLIPSELAPVRLPAPAMNLEARGRLLVFGANLADLYLVGLSETEQQALQWMSRSAPEPSDLEARLRSIGTTITAKKADEFLQELPSKPLILRLLARYAERPVADLEKELAMHFGLLRREVSCIARGLRALAAQDFETSRLGARAVAILEDMQREVPQLSANDMKETHAEIERKERHAAKDALTKLQSEKRKAAMAREAEEDSDDDEEDDDDDENDEDSQAESSSEKGPKDEDEDKSLAESLESEADSKAEARVREPAWTHDDPDREPTLEEKAFAEVDARQKRIQELRKNLSKAAAELESAEKEYRRAVRQRRGFMEKNHRPKELTSPGPGRLLEKDVSVSQIALSGAAATPARPLSRQQSKRLQKAVSFLDVGAEDTSKGETSSSLASGSRRERDGWRELQYTSKIKTMGRNSYGPSVAGAWYADLGNVEVHSVTAEHRWNWTRRYCTIIERPETSQTEVMRKYTELHHLYEDFLQQAATFGRTIILERFLSVERKSIRPVRVRDADVGRGDVRTYYKAANIRFKFATDDDGICDGSDEFASKYHGHAIRNSIAFQKTHQGRIVAPFEAMIEFNGSRLHAVAHLPVELETYDAKGNLKSAETDHILGTEDRGRAIKNADKGLDRLLREVAGQLGLAQHGVKGERDLLPKYLYTPADMVGFRDHKSSRFFLTNFRRLFPGEDPTETPHLSLASRQHSIFWRQLRPEWVKSLGVLQSSDAFSMFTLDTPDWEGFCVKANEATRRLMCERIPAYAEELAARPADEILDLELTQEMHARGINMRHLGLLRTFFWRRVRGTVSVTFSERVLHGTHDITKEVKPGQQIRLRNQRFRISVDPNDPYDGESKTICIEEDDAFAERSSDDSDAQAKKKQHNIFEKEAEASSTRPLYSSYGEPMYTGEVSSERNSAQVRTLLLAEIVARALKQVTRIILRDLCRRLEAPSDISTVRTLVYVLNMVSGAARGADAFWSHDIITAVLERYGEATLSELEKLNLRTELETGGGLVLMVKRFLSFFGTRLVPSSAERFQRTCQAAGKGPSSVFLFTSTDLEPVQCRVKHNLYLFDFCKGLELANNAKEIQEASYDDLLLRNAPTGYWPLAERPGSKLAINRGSTGLKMSGKIREARLGRAGFVKNQWPDRSMSFVLFRRDAEEAAAAEVRRAKRRLTKDAKDERLRSQRRKSSANKSRTKDKNQDEDENNEEDQRDAHVLSDQNTDDGGSNQKIINTNNNDEEEAKEGGARGARASAWSDSESEDEVTEVKGVRTTAKMLTYLAKAHIEMPFHDAIVPQHLFQPFSVECWAQIGGGDGKVRFMACCGRYALRCNKNQSFAFTLWDARYAVDVVIESPAFTADRQWHHLVGTFDGTMACFYVDSVLVDRVDYDESAREASRSKALRRADQERARREQEMTEREAAADAARVEARAFFKTKAGQMQLSAATKKLISRSEARIRLNKERAKILGIKAISAKEAKTRATNNWVRAKTGEHLEKITEKHRQMVQQRAEQRAREKVVAKERLGLPLRIGAGYASTGEPKHCFLGQIQHVATFGTAITRDDIAQRYLLAKRDLRADAERLYREATHAFKRSLVHCHDLTLVLEHYAAAMTRQVSVDTDGLAGGDENAARFEERVRDNLRSFEYKANAKGIASLMLSLPDSTRYGTLVIECWDALRRVDVGFFAPKTVVARQKLLAELEKVPERFQLTSERSRREQPALMRGAAEMYTYVLTHLNEFYGPYVGVVAWITSLRTPALICYLVGRVKDALDRKRRQDQFRDFLEQHAKREARLEDVSMSDSDDSDSSDEEDAEETPQKKNKKKNKHNTNSESKKEETEAVTLARRAARRRSRVQHNEAIRLRKRQARKDATDAAQAAAEAERDCQKCLYALDLSQVTDVSSDEVSMIADNVRVMESINLTGCTRIDASTLCGLAQKCQFLQDLVMNDCGHHVDDSVMIAISENCANLRTLKISACPEVSDAGLAVVARHCVGLRTLNVSRCPLITDLGLTEAAVSLRRLEVLDVSWCPRVSDSGLFQLTTRSERLVQLCVSGCRKLTDDGVVGFTRNVPRLQALDVSYCNNLTDEGGRAITHNLLYLQRLDLTDLAELTDAIFFFDAENDGRAMVERTMLSRLRELSLADCKRISSHGLAEISRRATRLTRLALHGCERLDDASIEIMTACPVTHTLRGASLVVLDLSFCLGLSGNGLEVLGERCPQLQDLRLSGCHALEDVHIKKLSLACGGLQTLALAHCKHLSDASIRALCENLWIEQLDVSYCNKLTDETLFLLAEHFSGLTHLAIAWCRKFTDAGMAKLAASARWLLELRIEGCGDVFSKTSLETLVHTAPSCNIVRHSDPGLHNIPIQDFPRLEPLELEPLPDDA</sequence>
<feature type="compositionally biased region" description="Acidic residues" evidence="2">
    <location>
        <begin position="999"/>
        <end position="1011"/>
    </location>
</feature>
<dbReference type="InterPro" id="IPR006553">
    <property type="entry name" value="Leu-rich_rpt_Cys-con_subtyp"/>
</dbReference>
<dbReference type="InParanoid" id="A0A2R5GJD7"/>
<feature type="compositionally biased region" description="Polar residues" evidence="2">
    <location>
        <begin position="2237"/>
        <end position="2255"/>
    </location>
</feature>
<feature type="region of interest" description="Disordered" evidence="2">
    <location>
        <begin position="960"/>
        <end position="1021"/>
    </location>
</feature>
<dbReference type="Pfam" id="PF13236">
    <property type="entry name" value="CLU"/>
    <property type="match status" value="1"/>
</dbReference>
<name>A0A2R5GJD7_9STRA</name>
<feature type="region of interest" description="Disordered" evidence="2">
    <location>
        <begin position="1886"/>
        <end position="1908"/>
    </location>
</feature>
<feature type="region of interest" description="Disordered" evidence="2">
    <location>
        <begin position="558"/>
        <end position="600"/>
    </location>
</feature>
<organism evidence="4 5">
    <name type="scientific">Hondaea fermentalgiana</name>
    <dbReference type="NCBI Taxonomy" id="2315210"/>
    <lineage>
        <taxon>Eukaryota</taxon>
        <taxon>Sar</taxon>
        <taxon>Stramenopiles</taxon>
        <taxon>Bigyra</taxon>
        <taxon>Labyrinthulomycetes</taxon>
        <taxon>Thraustochytrida</taxon>
        <taxon>Thraustochytriidae</taxon>
        <taxon>Hondaea</taxon>
    </lineage>
</organism>
<dbReference type="SUPFAM" id="SSF49899">
    <property type="entry name" value="Concanavalin A-like lectins/glucanases"/>
    <property type="match status" value="1"/>
</dbReference>
<dbReference type="Pfam" id="PF13385">
    <property type="entry name" value="Laminin_G_3"/>
    <property type="match status" value="1"/>
</dbReference>
<dbReference type="InterPro" id="IPR057207">
    <property type="entry name" value="FBXL15_LRR"/>
</dbReference>
<proteinExistence type="predicted"/>
<feature type="coiled-coil region" evidence="1">
    <location>
        <begin position="264"/>
        <end position="291"/>
    </location>
</feature>
<dbReference type="InterPro" id="IPR013320">
    <property type="entry name" value="ConA-like_dom_sf"/>
</dbReference>
<keyword evidence="1" id="KW-0175">Coiled coil</keyword>
<dbReference type="Proteomes" id="UP000241890">
    <property type="component" value="Unassembled WGS sequence"/>
</dbReference>
<feature type="region of interest" description="Disordered" evidence="2">
    <location>
        <begin position="1187"/>
        <end position="1305"/>
    </location>
</feature>
<dbReference type="PROSITE" id="PS51823">
    <property type="entry name" value="CLU"/>
    <property type="match status" value="1"/>
</dbReference>
<feature type="compositionally biased region" description="Acidic residues" evidence="2">
    <location>
        <begin position="2220"/>
        <end position="2230"/>
    </location>
</feature>
<feature type="compositionally biased region" description="Basic and acidic residues" evidence="2">
    <location>
        <begin position="962"/>
        <end position="983"/>
    </location>
</feature>
<dbReference type="Pfam" id="PF25372">
    <property type="entry name" value="DUF7885"/>
    <property type="match status" value="1"/>
</dbReference>
<dbReference type="Gene3D" id="2.60.120.200">
    <property type="match status" value="1"/>
</dbReference>
<feature type="compositionally biased region" description="Acidic residues" evidence="2">
    <location>
        <begin position="2816"/>
        <end position="2830"/>
    </location>
</feature>
<evidence type="ECO:0000313" key="5">
    <source>
        <dbReference type="Proteomes" id="UP000241890"/>
    </source>
</evidence>
<accession>A0A2R5GJD7</accession>
<dbReference type="InterPro" id="IPR025697">
    <property type="entry name" value="CLU_dom"/>
</dbReference>
<feature type="region of interest" description="Disordered" evidence="2">
    <location>
        <begin position="2808"/>
        <end position="2873"/>
    </location>
</feature>
<evidence type="ECO:0000256" key="2">
    <source>
        <dbReference type="SAM" id="MobiDB-lite"/>
    </source>
</evidence>
<feature type="compositionally biased region" description="Basic and acidic residues" evidence="2">
    <location>
        <begin position="1012"/>
        <end position="1021"/>
    </location>
</feature>
<dbReference type="InterPro" id="IPR033646">
    <property type="entry name" value="CLU-central"/>
</dbReference>
<feature type="compositionally biased region" description="Basic and acidic residues" evidence="2">
    <location>
        <begin position="196"/>
        <end position="207"/>
    </location>
</feature>
<feature type="compositionally biased region" description="Basic and acidic residues" evidence="2">
    <location>
        <begin position="167"/>
        <end position="176"/>
    </location>
</feature>
<feature type="region of interest" description="Disordered" evidence="2">
    <location>
        <begin position="1338"/>
        <end position="1362"/>
    </location>
</feature>
<evidence type="ECO:0000313" key="4">
    <source>
        <dbReference type="EMBL" id="GBG31006.1"/>
    </source>
</evidence>
<dbReference type="SUPFAM" id="SSF52047">
    <property type="entry name" value="RNI-like"/>
    <property type="match status" value="2"/>
</dbReference>
<gene>
    <name evidence="4" type="ORF">FCC1311_072272</name>
</gene>
<dbReference type="InterPro" id="IPR032675">
    <property type="entry name" value="LRR_dom_sf"/>
</dbReference>